<dbReference type="AlphaFoldDB" id="X1GK04"/>
<feature type="transmembrane region" description="Helical" evidence="1">
    <location>
        <begin position="106"/>
        <end position="128"/>
    </location>
</feature>
<comment type="caution">
    <text evidence="2">The sequence shown here is derived from an EMBL/GenBank/DDBJ whole genome shotgun (WGS) entry which is preliminary data.</text>
</comment>
<dbReference type="EMBL" id="BARU01023812">
    <property type="protein sequence ID" value="GAH57477.1"/>
    <property type="molecule type" value="Genomic_DNA"/>
</dbReference>
<accession>X1GK04</accession>
<name>X1GK04_9ZZZZ</name>
<feature type="transmembrane region" description="Helical" evidence="1">
    <location>
        <begin position="140"/>
        <end position="160"/>
    </location>
</feature>
<keyword evidence="1" id="KW-0812">Transmembrane</keyword>
<keyword evidence="1" id="KW-0472">Membrane</keyword>
<gene>
    <name evidence="2" type="ORF">S03H2_38601</name>
</gene>
<reference evidence="2" key="1">
    <citation type="journal article" date="2014" name="Front. Microbiol.">
        <title>High frequency of phylogenetically diverse reductive dehalogenase-homologous genes in deep subseafloor sedimentary metagenomes.</title>
        <authorList>
            <person name="Kawai M."/>
            <person name="Futagami T."/>
            <person name="Toyoda A."/>
            <person name="Takaki Y."/>
            <person name="Nishi S."/>
            <person name="Hori S."/>
            <person name="Arai W."/>
            <person name="Tsubouchi T."/>
            <person name="Morono Y."/>
            <person name="Uchiyama I."/>
            <person name="Ito T."/>
            <person name="Fujiyama A."/>
            <person name="Inagaki F."/>
            <person name="Takami H."/>
        </authorList>
    </citation>
    <scope>NUCLEOTIDE SEQUENCE</scope>
    <source>
        <strain evidence="2">Expedition CK06-06</strain>
    </source>
</reference>
<proteinExistence type="predicted"/>
<evidence type="ECO:0000256" key="1">
    <source>
        <dbReference type="SAM" id="Phobius"/>
    </source>
</evidence>
<sequence>MPLASVDLEVTGKAEAEVTYELVYEKRYEPDASTYVGKAEEATMYFDSLPEQIPGLDFITEKVLAAVVPNIVNNGGTMLRLRIYRGKGEWYNSKWKVACAIHASPFPWAVVIPLIVVLLIVIGFAYITHQVKTMDWGEKAIVGGLGILLILILLAGAFGGKKIAEKKAAKKEAT</sequence>
<keyword evidence="1" id="KW-1133">Transmembrane helix</keyword>
<evidence type="ECO:0000313" key="2">
    <source>
        <dbReference type="EMBL" id="GAH57477.1"/>
    </source>
</evidence>
<protein>
    <submittedName>
        <fullName evidence="2">Uncharacterized protein</fullName>
    </submittedName>
</protein>
<organism evidence="2">
    <name type="scientific">marine sediment metagenome</name>
    <dbReference type="NCBI Taxonomy" id="412755"/>
    <lineage>
        <taxon>unclassified sequences</taxon>
        <taxon>metagenomes</taxon>
        <taxon>ecological metagenomes</taxon>
    </lineage>
</organism>